<name>A0A2L0EN26_SORCE</name>
<evidence type="ECO:0000313" key="2">
    <source>
        <dbReference type="Proteomes" id="UP000238348"/>
    </source>
</evidence>
<protein>
    <recommendedName>
        <fullName evidence="3">N-acetyltransferase domain-containing protein</fullName>
    </recommendedName>
</protein>
<organism evidence="1 2">
    <name type="scientific">Sorangium cellulosum</name>
    <name type="common">Polyangium cellulosum</name>
    <dbReference type="NCBI Taxonomy" id="56"/>
    <lineage>
        <taxon>Bacteria</taxon>
        <taxon>Pseudomonadati</taxon>
        <taxon>Myxococcota</taxon>
        <taxon>Polyangia</taxon>
        <taxon>Polyangiales</taxon>
        <taxon>Polyangiaceae</taxon>
        <taxon>Sorangium</taxon>
    </lineage>
</organism>
<dbReference type="RefSeq" id="WP_234023548.1">
    <property type="nucleotide sequence ID" value="NZ_CP012673.1"/>
</dbReference>
<dbReference type="SUPFAM" id="SSF55729">
    <property type="entry name" value="Acyl-CoA N-acyltransferases (Nat)"/>
    <property type="match status" value="1"/>
</dbReference>
<evidence type="ECO:0008006" key="3">
    <source>
        <dbReference type="Google" id="ProtNLM"/>
    </source>
</evidence>
<dbReference type="EMBL" id="CP012673">
    <property type="protein sequence ID" value="AUX40696.1"/>
    <property type="molecule type" value="Genomic_DNA"/>
</dbReference>
<dbReference type="AlphaFoldDB" id="A0A2L0EN26"/>
<evidence type="ECO:0000313" key="1">
    <source>
        <dbReference type="EMBL" id="AUX40696.1"/>
    </source>
</evidence>
<sequence>MLVLVLVLDIPQQIRPSPSPRSRLVHPYLHRYQTALLCTAQPELYEPFGFRVVPEHKIVSESLPPIDERPMRPFHLTDPHDLALFQRLAPSRAPLSTKLGITGPSTVFVVNELDRPLFYAEDLDAIVSMETPGDIVRLYDIVAKKLPSLHEILRRLPAPARRIQLFACPDALGMPGTAEPHVFVDEDDALGGAGAVRLMVRGPFPEGPLMLPRPFRC</sequence>
<reference evidence="1 2" key="1">
    <citation type="submission" date="2015-09" db="EMBL/GenBank/DDBJ databases">
        <title>Sorangium comparison.</title>
        <authorList>
            <person name="Zaburannyi N."/>
            <person name="Bunk B."/>
            <person name="Overmann J."/>
            <person name="Mueller R."/>
        </authorList>
    </citation>
    <scope>NUCLEOTIDE SEQUENCE [LARGE SCALE GENOMIC DNA]</scope>
    <source>
        <strain evidence="1 2">So ce26</strain>
    </source>
</reference>
<proteinExistence type="predicted"/>
<dbReference type="Proteomes" id="UP000238348">
    <property type="component" value="Chromosome"/>
</dbReference>
<gene>
    <name evidence="1" type="ORF">SOCE26_020970</name>
</gene>
<accession>A0A2L0EN26</accession>
<dbReference type="InterPro" id="IPR016181">
    <property type="entry name" value="Acyl_CoA_acyltransferase"/>
</dbReference>